<dbReference type="GO" id="GO:0005351">
    <property type="term" value="F:carbohydrate:proton symporter activity"/>
    <property type="evidence" value="ECO:0007669"/>
    <property type="project" value="TreeGrafter"/>
</dbReference>
<dbReference type="SUPFAM" id="SSF103473">
    <property type="entry name" value="MFS general substrate transporter"/>
    <property type="match status" value="1"/>
</dbReference>
<reference evidence="6 7" key="1">
    <citation type="submission" date="2020-03" db="EMBL/GenBank/DDBJ databases">
        <title>Draft Genome Sequence of Cudoniella acicularis.</title>
        <authorList>
            <person name="Buettner E."/>
            <person name="Kellner H."/>
        </authorList>
    </citation>
    <scope>NUCLEOTIDE SEQUENCE [LARGE SCALE GENOMIC DNA]</scope>
    <source>
        <strain evidence="6 7">DSM 108380</strain>
    </source>
</reference>
<protein>
    <recommendedName>
        <fullName evidence="8">Major facilitator superfamily (MFS) profile domain-containing protein</fullName>
    </recommendedName>
</protein>
<keyword evidence="7" id="KW-1185">Reference proteome</keyword>
<organism evidence="6 7">
    <name type="scientific">Cudoniella acicularis</name>
    <dbReference type="NCBI Taxonomy" id="354080"/>
    <lineage>
        <taxon>Eukaryota</taxon>
        <taxon>Fungi</taxon>
        <taxon>Dikarya</taxon>
        <taxon>Ascomycota</taxon>
        <taxon>Pezizomycotina</taxon>
        <taxon>Leotiomycetes</taxon>
        <taxon>Helotiales</taxon>
        <taxon>Tricladiaceae</taxon>
        <taxon>Cudoniella</taxon>
    </lineage>
</organism>
<dbReference type="OrthoDB" id="3599616at2759"/>
<dbReference type="PANTHER" id="PTHR48022:SF29">
    <property type="entry name" value="SUGAR TRANSPORTER, PUTATIVE (AFU_ORTHOLOGUE AFUA_6G14500)-RELATED"/>
    <property type="match status" value="1"/>
</dbReference>
<evidence type="ECO:0000313" key="7">
    <source>
        <dbReference type="Proteomes" id="UP000566819"/>
    </source>
</evidence>
<dbReference type="Pfam" id="PF00083">
    <property type="entry name" value="Sugar_tr"/>
    <property type="match status" value="1"/>
</dbReference>
<evidence type="ECO:0000256" key="3">
    <source>
        <dbReference type="ARBA" id="ARBA00022989"/>
    </source>
</evidence>
<comment type="caution">
    <text evidence="6">The sequence shown here is derived from an EMBL/GenBank/DDBJ whole genome shotgun (WGS) entry which is preliminary data.</text>
</comment>
<evidence type="ECO:0008006" key="8">
    <source>
        <dbReference type="Google" id="ProtNLM"/>
    </source>
</evidence>
<accession>A0A8H4RQS0</accession>
<dbReference type="Proteomes" id="UP000566819">
    <property type="component" value="Unassembled WGS sequence"/>
</dbReference>
<evidence type="ECO:0000256" key="2">
    <source>
        <dbReference type="ARBA" id="ARBA00022692"/>
    </source>
</evidence>
<feature type="transmembrane region" description="Helical" evidence="5">
    <location>
        <begin position="35"/>
        <end position="53"/>
    </location>
</feature>
<dbReference type="EMBL" id="JAAMPI010000190">
    <property type="protein sequence ID" value="KAF4634352.1"/>
    <property type="molecule type" value="Genomic_DNA"/>
</dbReference>
<comment type="subcellular location">
    <subcellularLocation>
        <location evidence="1">Membrane</location>
        <topology evidence="1">Multi-pass membrane protein</topology>
    </subcellularLocation>
</comment>
<dbReference type="Gene3D" id="1.20.1250.20">
    <property type="entry name" value="MFS general substrate transporter like domains"/>
    <property type="match status" value="1"/>
</dbReference>
<evidence type="ECO:0000256" key="1">
    <source>
        <dbReference type="ARBA" id="ARBA00004141"/>
    </source>
</evidence>
<keyword evidence="3 5" id="KW-1133">Transmembrane helix</keyword>
<proteinExistence type="predicted"/>
<sequence length="200" mass="22333">MFLLGAFGMLAVYIGWTISMAKAMDALANNTNNKAAGIAVLFFIYFYSMWYNVGNNALTYTYLVELFPYAERSRGISIEQFWGRSASFFTNFINPIGMDGAGWKYLLMYIATILCEIVTIWFFYPETQGRTLEELAFLFEDQEKADRAVSAVEKTIHYGSVDDRPVGEKGIGVGMGGGAGEHVEEIPIVEEVLGKMGKDE</sequence>
<dbReference type="GO" id="GO:0016020">
    <property type="term" value="C:membrane"/>
    <property type="evidence" value="ECO:0007669"/>
    <property type="project" value="UniProtKB-SubCell"/>
</dbReference>
<dbReference type="InterPro" id="IPR005828">
    <property type="entry name" value="MFS_sugar_transport-like"/>
</dbReference>
<keyword evidence="2 5" id="KW-0812">Transmembrane</keyword>
<dbReference type="InterPro" id="IPR050360">
    <property type="entry name" value="MFS_Sugar_Transporters"/>
</dbReference>
<evidence type="ECO:0000256" key="4">
    <source>
        <dbReference type="ARBA" id="ARBA00023136"/>
    </source>
</evidence>
<feature type="transmembrane region" description="Helical" evidence="5">
    <location>
        <begin position="105"/>
        <end position="124"/>
    </location>
</feature>
<keyword evidence="4 5" id="KW-0472">Membrane</keyword>
<dbReference type="AlphaFoldDB" id="A0A8H4RQS0"/>
<dbReference type="InterPro" id="IPR036259">
    <property type="entry name" value="MFS_trans_sf"/>
</dbReference>
<dbReference type="PANTHER" id="PTHR48022">
    <property type="entry name" value="PLASTIDIC GLUCOSE TRANSPORTER 4"/>
    <property type="match status" value="1"/>
</dbReference>
<evidence type="ECO:0000313" key="6">
    <source>
        <dbReference type="EMBL" id="KAF4634352.1"/>
    </source>
</evidence>
<gene>
    <name evidence="6" type="ORF">G7Y89_g3758</name>
</gene>
<feature type="transmembrane region" description="Helical" evidence="5">
    <location>
        <begin position="6"/>
        <end position="23"/>
    </location>
</feature>
<name>A0A8H4RQS0_9HELO</name>
<evidence type="ECO:0000256" key="5">
    <source>
        <dbReference type="SAM" id="Phobius"/>
    </source>
</evidence>